<dbReference type="PATRIC" id="fig|1339349.3.peg.2974"/>
<reference evidence="2 3" key="1">
    <citation type="submission" date="2014-04" db="EMBL/GenBank/DDBJ databases">
        <authorList>
            <person name="Sears C."/>
            <person name="Carroll K."/>
            <person name="Sack B.R."/>
            <person name="Qadri F."/>
            <person name="Myers L.L."/>
            <person name="Chung G.-T."/>
            <person name="Escheverria P."/>
            <person name="Fraser C.M."/>
            <person name="Sadzewicz L."/>
            <person name="Shefchek K.A."/>
            <person name="Tallon L."/>
            <person name="Das S.P."/>
            <person name="Daugherty S."/>
            <person name="Mongodin E.F."/>
        </authorList>
    </citation>
    <scope>NUCLEOTIDE SEQUENCE [LARGE SCALE GENOMIC DNA]</scope>
    <source>
        <strain evidence="2 3">3978 T3 ii</strain>
    </source>
</reference>
<comment type="caution">
    <text evidence="2">The sequence shown here is derived from an EMBL/GenBank/DDBJ whole genome shotgun (WGS) entry which is preliminary data.</text>
</comment>
<dbReference type="EMBL" id="JNHN01000175">
    <property type="protein sequence ID" value="KDS49718.1"/>
    <property type="molecule type" value="Genomic_DNA"/>
</dbReference>
<feature type="transmembrane region" description="Helical" evidence="1">
    <location>
        <begin position="21"/>
        <end position="41"/>
    </location>
</feature>
<evidence type="ECO:0000313" key="2">
    <source>
        <dbReference type="EMBL" id="KDS49718.1"/>
    </source>
</evidence>
<gene>
    <name evidence="2" type="ORF">M094_1822</name>
</gene>
<keyword evidence="1" id="KW-0472">Membrane</keyword>
<dbReference type="AlphaFoldDB" id="A0A078RY34"/>
<accession>A0A078RY34</accession>
<evidence type="ECO:0000256" key="1">
    <source>
        <dbReference type="SAM" id="Phobius"/>
    </source>
</evidence>
<protein>
    <submittedName>
        <fullName evidence="2">Uncharacterized protein</fullName>
    </submittedName>
</protein>
<evidence type="ECO:0000313" key="3">
    <source>
        <dbReference type="Proteomes" id="UP000028013"/>
    </source>
</evidence>
<keyword evidence="1" id="KW-0812">Transmembrane</keyword>
<sequence length="42" mass="4767">MNGLIEEHRFRSAEAFSAGGMKSVLLCFFMLQNILSFAHSFQ</sequence>
<proteinExistence type="predicted"/>
<organism evidence="2 3">
    <name type="scientific">Bacteroides uniformis str. 3978 T3 ii</name>
    <dbReference type="NCBI Taxonomy" id="1339349"/>
    <lineage>
        <taxon>Bacteria</taxon>
        <taxon>Pseudomonadati</taxon>
        <taxon>Bacteroidota</taxon>
        <taxon>Bacteroidia</taxon>
        <taxon>Bacteroidales</taxon>
        <taxon>Bacteroidaceae</taxon>
        <taxon>Bacteroides</taxon>
    </lineage>
</organism>
<name>A0A078RY34_BACUN</name>
<keyword evidence="1" id="KW-1133">Transmembrane helix</keyword>
<dbReference type="Proteomes" id="UP000028013">
    <property type="component" value="Unassembled WGS sequence"/>
</dbReference>